<keyword evidence="1" id="KW-0472">Membrane</keyword>
<accession>R9GT48</accession>
<dbReference type="STRING" id="1150600.ADIARSV_1925"/>
<keyword evidence="1" id="KW-1133">Transmembrane helix</keyword>
<protein>
    <submittedName>
        <fullName evidence="2">Uncharacterized protein</fullName>
    </submittedName>
</protein>
<name>R9GT48_9SPHI</name>
<dbReference type="EMBL" id="AQPN01000072">
    <property type="protein sequence ID" value="EOR94891.1"/>
    <property type="molecule type" value="Genomic_DNA"/>
</dbReference>
<organism evidence="2 3">
    <name type="scientific">Arcticibacter svalbardensis MN12-7</name>
    <dbReference type="NCBI Taxonomy" id="1150600"/>
    <lineage>
        <taxon>Bacteria</taxon>
        <taxon>Pseudomonadati</taxon>
        <taxon>Bacteroidota</taxon>
        <taxon>Sphingobacteriia</taxon>
        <taxon>Sphingobacteriales</taxon>
        <taxon>Sphingobacteriaceae</taxon>
        <taxon>Arcticibacter</taxon>
    </lineage>
</organism>
<evidence type="ECO:0000313" key="3">
    <source>
        <dbReference type="Proteomes" id="UP000014174"/>
    </source>
</evidence>
<proteinExistence type="predicted"/>
<comment type="caution">
    <text evidence="2">The sequence shown here is derived from an EMBL/GenBank/DDBJ whole genome shotgun (WGS) entry which is preliminary data.</text>
</comment>
<keyword evidence="3" id="KW-1185">Reference proteome</keyword>
<keyword evidence="1" id="KW-0812">Transmembrane</keyword>
<feature type="transmembrane region" description="Helical" evidence="1">
    <location>
        <begin position="14"/>
        <end position="32"/>
    </location>
</feature>
<evidence type="ECO:0000313" key="2">
    <source>
        <dbReference type="EMBL" id="EOR94891.1"/>
    </source>
</evidence>
<dbReference type="AlphaFoldDB" id="R9GT48"/>
<gene>
    <name evidence="2" type="ORF">ADIARSV_1925</name>
</gene>
<sequence length="60" mass="6666">MVAALIWIDKSKQVIAINIFVICGLFMLKMPINDYVSAIALNIIPEKMTFGPSLPAFQLL</sequence>
<reference evidence="2 3" key="1">
    <citation type="journal article" date="2013" name="Genome Announc.">
        <title>Draft Genome Sequence of Arcticibacter svalbardensis Strain MN12-7T, a Member of the Family Sphingobacteriaceae Isolated from an Arctic Soil Sample.</title>
        <authorList>
            <person name="Shivaji S."/>
            <person name="Ara S."/>
            <person name="Prasad S."/>
            <person name="Manasa B.P."/>
            <person name="Begum Z."/>
            <person name="Singh A."/>
            <person name="Kumar Pinnaka A."/>
        </authorList>
    </citation>
    <scope>NUCLEOTIDE SEQUENCE [LARGE SCALE GENOMIC DNA]</scope>
    <source>
        <strain evidence="2 3">MN12-7</strain>
    </source>
</reference>
<dbReference type="Proteomes" id="UP000014174">
    <property type="component" value="Unassembled WGS sequence"/>
</dbReference>
<evidence type="ECO:0000256" key="1">
    <source>
        <dbReference type="SAM" id="Phobius"/>
    </source>
</evidence>